<proteinExistence type="predicted"/>
<evidence type="ECO:0000313" key="2">
    <source>
        <dbReference type="Proteomes" id="UP000271087"/>
    </source>
</evidence>
<name>A0A182ETM7_ONCOC</name>
<keyword evidence="2" id="KW-1185">Reference proteome</keyword>
<organism evidence="3">
    <name type="scientific">Onchocerca ochengi</name>
    <name type="common">Filarial nematode worm</name>
    <dbReference type="NCBI Taxonomy" id="42157"/>
    <lineage>
        <taxon>Eukaryota</taxon>
        <taxon>Metazoa</taxon>
        <taxon>Ecdysozoa</taxon>
        <taxon>Nematoda</taxon>
        <taxon>Chromadorea</taxon>
        <taxon>Rhabditida</taxon>
        <taxon>Spirurina</taxon>
        <taxon>Spiruromorpha</taxon>
        <taxon>Filarioidea</taxon>
        <taxon>Onchocercidae</taxon>
        <taxon>Onchocerca</taxon>
    </lineage>
</organism>
<evidence type="ECO:0000313" key="1">
    <source>
        <dbReference type="EMBL" id="VDM96281.1"/>
    </source>
</evidence>
<dbReference type="WBParaSite" id="nOo.2.0.1.t11504-RA">
    <property type="protein sequence ID" value="nOo.2.0.1.t11504-RA"/>
    <property type="gene ID" value="nOo.2.0.1.g11504"/>
</dbReference>
<accession>A0A182ETM7</accession>
<dbReference type="AlphaFoldDB" id="A0A182ETM7"/>
<protein>
    <submittedName>
        <fullName evidence="3">Peptidase S1 domain-containing protein</fullName>
    </submittedName>
</protein>
<gene>
    <name evidence="1" type="ORF">NOO_LOCUS11504</name>
</gene>
<evidence type="ECO:0000313" key="3">
    <source>
        <dbReference type="WBParaSite" id="nOo.2.0.1.t11504-RA"/>
    </source>
</evidence>
<reference evidence="1 2" key="2">
    <citation type="submission" date="2018-08" db="EMBL/GenBank/DDBJ databases">
        <authorList>
            <person name="Laetsch R D."/>
            <person name="Stevens L."/>
            <person name="Kumar S."/>
            <person name="Blaxter L. M."/>
        </authorList>
    </citation>
    <scope>NUCLEOTIDE SEQUENCE [LARGE SCALE GENOMIC DNA]</scope>
</reference>
<reference evidence="3" key="1">
    <citation type="submission" date="2016-06" db="UniProtKB">
        <authorList>
            <consortium name="WormBaseParasite"/>
        </authorList>
    </citation>
    <scope>IDENTIFICATION</scope>
</reference>
<dbReference type="EMBL" id="UYRW01008107">
    <property type="protein sequence ID" value="VDM96281.1"/>
    <property type="molecule type" value="Genomic_DNA"/>
</dbReference>
<dbReference type="Proteomes" id="UP000271087">
    <property type="component" value="Unassembled WGS sequence"/>
</dbReference>
<sequence length="57" mass="6092">QHSEVVELSINFVIRGDEFAVVGAVCGKNDILGDKSGVGGKRRPIPVYITGFSCLRS</sequence>